<dbReference type="GO" id="GO:0005506">
    <property type="term" value="F:iron ion binding"/>
    <property type="evidence" value="ECO:0007669"/>
    <property type="project" value="InterPro"/>
</dbReference>
<dbReference type="AlphaFoldDB" id="A0A8I6TM50"/>
<dbReference type="RefSeq" id="XP_024082420.1">
    <property type="nucleotide sequence ID" value="XM_024226652.1"/>
</dbReference>
<dbReference type="InterPro" id="IPR002401">
    <property type="entry name" value="Cyt_P450_E_grp-I"/>
</dbReference>
<dbReference type="PRINTS" id="PR00385">
    <property type="entry name" value="P450"/>
</dbReference>
<dbReference type="GeneID" id="106663981"/>
<dbReference type="GO" id="GO:0004497">
    <property type="term" value="F:monooxygenase activity"/>
    <property type="evidence" value="ECO:0007669"/>
    <property type="project" value="UniProtKB-KW"/>
</dbReference>
<keyword evidence="5 13" id="KW-0349">Heme</keyword>
<dbReference type="GO" id="GO:0005789">
    <property type="term" value="C:endoplasmic reticulum membrane"/>
    <property type="evidence" value="ECO:0007669"/>
    <property type="project" value="UniProtKB-SubCell"/>
</dbReference>
<evidence type="ECO:0000256" key="5">
    <source>
        <dbReference type="ARBA" id="ARBA00022617"/>
    </source>
</evidence>
<keyword evidence="10 13" id="KW-0408">Iron</keyword>
<keyword evidence="7" id="KW-0256">Endoplasmic reticulum</keyword>
<dbReference type="EnsemblMetazoa" id="XM_024226653.1">
    <property type="protein sequence ID" value="XP_024082421.1"/>
    <property type="gene ID" value="LOC106663981"/>
</dbReference>
<dbReference type="EnsemblMetazoa" id="XM_024226654.1">
    <property type="protein sequence ID" value="XP_024082422.1"/>
    <property type="gene ID" value="LOC106663981"/>
</dbReference>
<dbReference type="EnsemblMetazoa" id="XM_024226652.1">
    <property type="protein sequence ID" value="XP_024082420.1"/>
    <property type="gene ID" value="LOC106663981"/>
</dbReference>
<evidence type="ECO:0000256" key="2">
    <source>
        <dbReference type="ARBA" id="ARBA00004174"/>
    </source>
</evidence>
<evidence type="ECO:0000256" key="8">
    <source>
        <dbReference type="ARBA" id="ARBA00022848"/>
    </source>
</evidence>
<name>A0A8I6TM50_CIMLE</name>
<dbReference type="OrthoDB" id="6623729at2759"/>
<evidence type="ECO:0000256" key="9">
    <source>
        <dbReference type="ARBA" id="ARBA00023002"/>
    </source>
</evidence>
<evidence type="ECO:0000256" key="13">
    <source>
        <dbReference type="PIRSR" id="PIRSR602401-1"/>
    </source>
</evidence>
<dbReference type="GO" id="GO:0016705">
    <property type="term" value="F:oxidoreductase activity, acting on paired donors, with incorporation or reduction of molecular oxygen"/>
    <property type="evidence" value="ECO:0007669"/>
    <property type="project" value="InterPro"/>
</dbReference>
<dbReference type="InterPro" id="IPR050476">
    <property type="entry name" value="Insect_CytP450_Detox"/>
</dbReference>
<evidence type="ECO:0000313" key="16">
    <source>
        <dbReference type="EnsemblMetazoa" id="XP_024082420.1"/>
    </source>
</evidence>
<sequence length="511" mass="59223">MGEITLALVVIVISLVLYRFIWLVRRVKYWKSKNVGYSKAENFSGGLLSLIQKTPLYDRWYILYSDYPGHKFVAVDNNDKPLLLARDAEFVQKIMIKDFQYFVDHDKPNADEGSLFSLGLFGLTGNEWRGFRAKISPTFTSGKLKSMFDQLEACSDAMLKSVEKSYEMPDYDVRDDVMSYAMDVTASAIFGIEFRDEELRAKYKKTSSDLFKASTLRMLCFAIHAQFPRLAKFLGLKTFDQEKDDFFKNIIKQTFDQRKANNVNRNDYVQLLLNLKEFGKLEVKVRDPDDDYLKIDDLHVENVEVTDEILAAQAFQFLTGGFEPIYNAMLLFLIEVAQYEDIQNKLRKEIQEVKTKHDGYNYKSVREMVYLEQCIHETLRKYPIIPFLMRYCVKDYMVNSDFTIEKGTLVVVSTRGIQNDPAYFPNPEKFDPERFSANGPIKNIAYLPFGAGPRVCIGMRFAIMEMKLGLAKIIENFSIKLGDKAKFPVEFNKRSFFLSAPHGYLKMTKIK</sequence>
<keyword evidence="8" id="KW-0492">Microsome</keyword>
<evidence type="ECO:0000256" key="7">
    <source>
        <dbReference type="ARBA" id="ARBA00022824"/>
    </source>
</evidence>
<dbReference type="EnsemblMetazoa" id="XM_024226655.1">
    <property type="protein sequence ID" value="XP_024082423.1"/>
    <property type="gene ID" value="LOC106663981"/>
</dbReference>
<dbReference type="InterPro" id="IPR001128">
    <property type="entry name" value="Cyt_P450"/>
</dbReference>
<dbReference type="PANTHER" id="PTHR24292:SF54">
    <property type="entry name" value="CYP9F3-RELATED"/>
    <property type="match status" value="1"/>
</dbReference>
<evidence type="ECO:0008006" key="18">
    <source>
        <dbReference type="Google" id="ProtNLM"/>
    </source>
</evidence>
<dbReference type="KEGG" id="clec:106663981"/>
<evidence type="ECO:0000256" key="1">
    <source>
        <dbReference type="ARBA" id="ARBA00001971"/>
    </source>
</evidence>
<keyword evidence="9 14" id="KW-0560">Oxidoreductase</keyword>
<dbReference type="SUPFAM" id="SSF48264">
    <property type="entry name" value="Cytochrome P450"/>
    <property type="match status" value="1"/>
</dbReference>
<dbReference type="PANTHER" id="PTHR24292">
    <property type="entry name" value="CYTOCHROME P450"/>
    <property type="match status" value="1"/>
</dbReference>
<dbReference type="PROSITE" id="PS00086">
    <property type="entry name" value="CYTOCHROME_P450"/>
    <property type="match status" value="1"/>
</dbReference>
<dbReference type="CDD" id="cd11056">
    <property type="entry name" value="CYP6-like"/>
    <property type="match status" value="1"/>
</dbReference>
<accession>A0A8I6TM50</accession>
<keyword evidence="11 14" id="KW-0503">Monooxygenase</keyword>
<evidence type="ECO:0000256" key="15">
    <source>
        <dbReference type="SAM" id="Phobius"/>
    </source>
</evidence>
<dbReference type="RefSeq" id="XP_024082423.1">
    <property type="nucleotide sequence ID" value="XM_024226655.1"/>
</dbReference>
<feature type="binding site" description="axial binding residue" evidence="13">
    <location>
        <position position="456"/>
    </location>
    <ligand>
        <name>heme</name>
        <dbReference type="ChEBI" id="CHEBI:30413"/>
    </ligand>
    <ligandPart>
        <name>Fe</name>
        <dbReference type="ChEBI" id="CHEBI:18248"/>
    </ligandPart>
</feature>
<dbReference type="Proteomes" id="UP000494040">
    <property type="component" value="Unassembled WGS sequence"/>
</dbReference>
<dbReference type="GO" id="GO:0020037">
    <property type="term" value="F:heme binding"/>
    <property type="evidence" value="ECO:0007669"/>
    <property type="project" value="InterPro"/>
</dbReference>
<dbReference type="FunFam" id="1.10.630.10:FF:000042">
    <property type="entry name" value="Cytochrome P450"/>
    <property type="match status" value="1"/>
</dbReference>
<evidence type="ECO:0000256" key="3">
    <source>
        <dbReference type="ARBA" id="ARBA00004406"/>
    </source>
</evidence>
<keyword evidence="15" id="KW-0812">Transmembrane</keyword>
<organism evidence="16 17">
    <name type="scientific">Cimex lectularius</name>
    <name type="common">Bed bug</name>
    <name type="synonym">Acanthia lectularia</name>
    <dbReference type="NCBI Taxonomy" id="79782"/>
    <lineage>
        <taxon>Eukaryota</taxon>
        <taxon>Metazoa</taxon>
        <taxon>Ecdysozoa</taxon>
        <taxon>Arthropoda</taxon>
        <taxon>Hexapoda</taxon>
        <taxon>Insecta</taxon>
        <taxon>Pterygota</taxon>
        <taxon>Neoptera</taxon>
        <taxon>Paraneoptera</taxon>
        <taxon>Hemiptera</taxon>
        <taxon>Heteroptera</taxon>
        <taxon>Panheteroptera</taxon>
        <taxon>Cimicomorpha</taxon>
        <taxon>Cimicidae</taxon>
        <taxon>Cimex</taxon>
    </lineage>
</organism>
<dbReference type="OMA" id="LAYCAYW"/>
<keyword evidence="6 13" id="KW-0479">Metal-binding</keyword>
<proteinExistence type="inferred from homology"/>
<evidence type="ECO:0000256" key="14">
    <source>
        <dbReference type="RuleBase" id="RU000461"/>
    </source>
</evidence>
<dbReference type="Pfam" id="PF00067">
    <property type="entry name" value="p450"/>
    <property type="match status" value="1"/>
</dbReference>
<dbReference type="InterPro" id="IPR036396">
    <property type="entry name" value="Cyt_P450_sf"/>
</dbReference>
<keyword evidence="12 15" id="KW-0472">Membrane</keyword>
<comment type="similarity">
    <text evidence="4 14">Belongs to the cytochrome P450 family.</text>
</comment>
<evidence type="ECO:0000256" key="11">
    <source>
        <dbReference type="ARBA" id="ARBA00023033"/>
    </source>
</evidence>
<protein>
    <recommendedName>
        <fullName evidence="18">Cytochrome P450</fullName>
    </recommendedName>
</protein>
<dbReference type="RefSeq" id="XP_024082422.1">
    <property type="nucleotide sequence ID" value="XM_024226654.1"/>
</dbReference>
<evidence type="ECO:0000313" key="17">
    <source>
        <dbReference type="Proteomes" id="UP000494040"/>
    </source>
</evidence>
<comment type="cofactor">
    <cofactor evidence="1 13">
        <name>heme</name>
        <dbReference type="ChEBI" id="CHEBI:30413"/>
    </cofactor>
</comment>
<evidence type="ECO:0000256" key="10">
    <source>
        <dbReference type="ARBA" id="ARBA00023004"/>
    </source>
</evidence>
<dbReference type="Gene3D" id="1.10.630.10">
    <property type="entry name" value="Cytochrome P450"/>
    <property type="match status" value="1"/>
</dbReference>
<evidence type="ECO:0000256" key="4">
    <source>
        <dbReference type="ARBA" id="ARBA00010617"/>
    </source>
</evidence>
<keyword evidence="17" id="KW-1185">Reference proteome</keyword>
<feature type="transmembrane region" description="Helical" evidence="15">
    <location>
        <begin position="6"/>
        <end position="24"/>
    </location>
</feature>
<evidence type="ECO:0000256" key="12">
    <source>
        <dbReference type="ARBA" id="ARBA00023136"/>
    </source>
</evidence>
<dbReference type="PRINTS" id="PR00463">
    <property type="entry name" value="EP450I"/>
</dbReference>
<evidence type="ECO:0000256" key="6">
    <source>
        <dbReference type="ARBA" id="ARBA00022723"/>
    </source>
</evidence>
<dbReference type="RefSeq" id="XP_024082421.1">
    <property type="nucleotide sequence ID" value="XM_024226653.1"/>
</dbReference>
<reference evidence="16" key="1">
    <citation type="submission" date="2022-01" db="UniProtKB">
        <authorList>
            <consortium name="EnsemblMetazoa"/>
        </authorList>
    </citation>
    <scope>IDENTIFICATION</scope>
</reference>
<dbReference type="InterPro" id="IPR017972">
    <property type="entry name" value="Cyt_P450_CS"/>
</dbReference>
<keyword evidence="15" id="KW-1133">Transmembrane helix</keyword>
<comment type="subcellular location">
    <subcellularLocation>
        <location evidence="3">Endoplasmic reticulum membrane</location>
        <topology evidence="3">Peripheral membrane protein</topology>
    </subcellularLocation>
    <subcellularLocation>
        <location evidence="2">Microsome membrane</location>
        <topology evidence="2">Peripheral membrane protein</topology>
    </subcellularLocation>
</comment>